<keyword evidence="2" id="KW-1185">Reference proteome</keyword>
<dbReference type="AlphaFoldDB" id="A0A8T3BK61"/>
<organism evidence="1 2">
    <name type="scientific">Dendrobium nobile</name>
    <name type="common">Orchid</name>
    <dbReference type="NCBI Taxonomy" id="94219"/>
    <lineage>
        <taxon>Eukaryota</taxon>
        <taxon>Viridiplantae</taxon>
        <taxon>Streptophyta</taxon>
        <taxon>Embryophyta</taxon>
        <taxon>Tracheophyta</taxon>
        <taxon>Spermatophyta</taxon>
        <taxon>Magnoliopsida</taxon>
        <taxon>Liliopsida</taxon>
        <taxon>Asparagales</taxon>
        <taxon>Orchidaceae</taxon>
        <taxon>Epidendroideae</taxon>
        <taxon>Malaxideae</taxon>
        <taxon>Dendrobiinae</taxon>
        <taxon>Dendrobium</taxon>
    </lineage>
</organism>
<dbReference type="Proteomes" id="UP000829196">
    <property type="component" value="Unassembled WGS sequence"/>
</dbReference>
<evidence type="ECO:0000313" key="1">
    <source>
        <dbReference type="EMBL" id="KAI0513528.1"/>
    </source>
</evidence>
<proteinExistence type="predicted"/>
<evidence type="ECO:0000313" key="2">
    <source>
        <dbReference type="Proteomes" id="UP000829196"/>
    </source>
</evidence>
<sequence>MFLFMGSLPKGLVLFFNLANITNMNANCDVASILKHWLTSTKGHIYNLLSILIMWYLWKARNDSKHNEIKMDANQIITNVRNKIFHFHSVNLISIKKFKNCLNLAVHLGIPIDGGPVEKIECIVS</sequence>
<reference evidence="1" key="1">
    <citation type="journal article" date="2022" name="Front. Genet.">
        <title>Chromosome-Scale Assembly of the Dendrobium nobile Genome Provides Insights Into the Molecular Mechanism of the Biosynthesis of the Medicinal Active Ingredient of Dendrobium.</title>
        <authorList>
            <person name="Xu Q."/>
            <person name="Niu S.-C."/>
            <person name="Li K.-L."/>
            <person name="Zheng P.-J."/>
            <person name="Zhang X.-J."/>
            <person name="Jia Y."/>
            <person name="Liu Y."/>
            <person name="Niu Y.-X."/>
            <person name="Yu L.-H."/>
            <person name="Chen D.-F."/>
            <person name="Zhang G.-Q."/>
        </authorList>
    </citation>
    <scope>NUCLEOTIDE SEQUENCE</scope>
    <source>
        <tissue evidence="1">Leaf</tissue>
    </source>
</reference>
<dbReference type="EMBL" id="JAGYWB010000008">
    <property type="protein sequence ID" value="KAI0513528.1"/>
    <property type="molecule type" value="Genomic_DNA"/>
</dbReference>
<protein>
    <submittedName>
        <fullName evidence="1">Uncharacterized protein</fullName>
    </submittedName>
</protein>
<comment type="caution">
    <text evidence="1">The sequence shown here is derived from an EMBL/GenBank/DDBJ whole genome shotgun (WGS) entry which is preliminary data.</text>
</comment>
<name>A0A8T3BK61_DENNO</name>
<gene>
    <name evidence="1" type="ORF">KFK09_009553</name>
</gene>
<accession>A0A8T3BK61</accession>